<dbReference type="SUPFAM" id="SSF54236">
    <property type="entry name" value="Ubiquitin-like"/>
    <property type="match status" value="1"/>
</dbReference>
<comment type="caution">
    <text evidence="2">The sequence shown here is derived from an EMBL/GenBank/DDBJ whole genome shotgun (WGS) entry which is preliminary data.</text>
</comment>
<dbReference type="RefSeq" id="XP_051610300.1">
    <property type="nucleotide sequence ID" value="XM_051750331.1"/>
</dbReference>
<protein>
    <recommendedName>
        <fullName evidence="1">Rad60/SUMO-like domain-containing protein</fullName>
    </recommendedName>
</protein>
<evidence type="ECO:0000259" key="1">
    <source>
        <dbReference type="Pfam" id="PF11976"/>
    </source>
</evidence>
<evidence type="ECO:0000313" key="2">
    <source>
        <dbReference type="EMBL" id="KAI5963879.1"/>
    </source>
</evidence>
<keyword evidence="3" id="KW-1185">Reference proteome</keyword>
<dbReference type="CDD" id="cd01763">
    <property type="entry name" value="Ubl_SUMO_like"/>
    <property type="match status" value="1"/>
</dbReference>
<dbReference type="InterPro" id="IPR029071">
    <property type="entry name" value="Ubiquitin-like_domsf"/>
</dbReference>
<name>A0AAD5BHH2_9ASCO</name>
<evidence type="ECO:0000313" key="3">
    <source>
        <dbReference type="Proteomes" id="UP001204833"/>
    </source>
</evidence>
<dbReference type="Proteomes" id="UP001204833">
    <property type="component" value="Unassembled WGS sequence"/>
</dbReference>
<reference evidence="2 3" key="1">
    <citation type="journal article" date="2022" name="DNA Res.">
        <title>Genome analysis of five recently described species of the CUG-Ser clade uncovers Candida theae as a new hybrid lineage with pathogenic potential in the Candida parapsilosis species complex.</title>
        <authorList>
            <person name="Mixao V."/>
            <person name="Del Olmo V."/>
            <person name="Hegedusova E."/>
            <person name="Saus E."/>
            <person name="Pryszcz L."/>
            <person name="Cillingova A."/>
            <person name="Nosek J."/>
            <person name="Gabaldon T."/>
        </authorList>
    </citation>
    <scope>NUCLEOTIDE SEQUENCE [LARGE SCALE GENOMIC DNA]</scope>
    <source>
        <strain evidence="2 3">CBS 12239</strain>
    </source>
</reference>
<organism evidence="2 3">
    <name type="scientific">Candida theae</name>
    <dbReference type="NCBI Taxonomy" id="1198502"/>
    <lineage>
        <taxon>Eukaryota</taxon>
        <taxon>Fungi</taxon>
        <taxon>Dikarya</taxon>
        <taxon>Ascomycota</taxon>
        <taxon>Saccharomycotina</taxon>
        <taxon>Pichiomycetes</taxon>
        <taxon>Debaryomycetaceae</taxon>
        <taxon>Candida/Lodderomyces clade</taxon>
        <taxon>Candida</taxon>
    </lineage>
</organism>
<dbReference type="Pfam" id="PF11976">
    <property type="entry name" value="Rad60-SLD"/>
    <property type="match status" value="1"/>
</dbReference>
<gene>
    <name evidence="2" type="ORF">KGF57_001154</name>
</gene>
<sequence length="92" mass="10618">MPASDDTDSGQRVDILITAAPNIKDIYRVQKSQKMSKVLRKFCQRNNMNLKEFDLYFENQGITSIDSPESLEMRNGDRIECRVVFDGVMRKA</sequence>
<proteinExistence type="predicted"/>
<dbReference type="InterPro" id="IPR022617">
    <property type="entry name" value="Rad60/SUMO-like_dom"/>
</dbReference>
<dbReference type="GeneID" id="76149213"/>
<dbReference type="AlphaFoldDB" id="A0AAD5BHH2"/>
<dbReference type="Gene3D" id="3.10.20.90">
    <property type="entry name" value="Phosphatidylinositol 3-kinase Catalytic Subunit, Chain A, domain 1"/>
    <property type="match status" value="1"/>
</dbReference>
<dbReference type="EMBL" id="JAIHNG010000050">
    <property type="protein sequence ID" value="KAI5963879.1"/>
    <property type="molecule type" value="Genomic_DNA"/>
</dbReference>
<accession>A0AAD5BHH2</accession>
<feature type="domain" description="Rad60/SUMO-like" evidence="1">
    <location>
        <begin position="27"/>
        <end position="82"/>
    </location>
</feature>